<evidence type="ECO:0000259" key="1">
    <source>
        <dbReference type="SMART" id="SM00953"/>
    </source>
</evidence>
<dbReference type="Pfam" id="PF08808">
    <property type="entry name" value="RES"/>
    <property type="match status" value="1"/>
</dbReference>
<protein>
    <submittedName>
        <fullName evidence="2">RES family NAD+ phosphorylase</fullName>
    </submittedName>
</protein>
<dbReference type="InterPro" id="IPR014914">
    <property type="entry name" value="RES_dom"/>
</dbReference>
<dbReference type="AlphaFoldDB" id="A0AA42CG00"/>
<evidence type="ECO:0000313" key="2">
    <source>
        <dbReference type="EMBL" id="MCW3477633.1"/>
    </source>
</evidence>
<keyword evidence="3" id="KW-1185">Reference proteome</keyword>
<organism evidence="2 3">
    <name type="scientific">Limobrevibacterium gyesilva</name>
    <dbReference type="NCBI Taxonomy" id="2991712"/>
    <lineage>
        <taxon>Bacteria</taxon>
        <taxon>Pseudomonadati</taxon>
        <taxon>Pseudomonadota</taxon>
        <taxon>Alphaproteobacteria</taxon>
        <taxon>Acetobacterales</taxon>
        <taxon>Acetobacteraceae</taxon>
        <taxon>Limobrevibacterium</taxon>
    </lineage>
</organism>
<reference evidence="2" key="2">
    <citation type="submission" date="2022-10" db="EMBL/GenBank/DDBJ databases">
        <authorList>
            <person name="Trinh H.N."/>
        </authorList>
    </citation>
    <scope>NUCLEOTIDE SEQUENCE</scope>
    <source>
        <strain evidence="2">RN2-1</strain>
    </source>
</reference>
<feature type="domain" description="RES" evidence="1">
    <location>
        <begin position="24"/>
        <end position="147"/>
    </location>
</feature>
<dbReference type="SMART" id="SM00953">
    <property type="entry name" value="RES"/>
    <property type="match status" value="1"/>
</dbReference>
<proteinExistence type="predicted"/>
<gene>
    <name evidence="2" type="ORF">OL599_24030</name>
</gene>
<reference evidence="2" key="1">
    <citation type="submission" date="2022-09" db="EMBL/GenBank/DDBJ databases">
        <title>Rhodovastum sp. nov. RN2-1 isolated from soil in Seongnam, South Korea.</title>
        <authorList>
            <person name="Le N.T."/>
        </authorList>
    </citation>
    <scope>NUCLEOTIDE SEQUENCE</scope>
    <source>
        <strain evidence="2">RN2-1</strain>
    </source>
</reference>
<dbReference type="RefSeq" id="WP_264716591.1">
    <property type="nucleotide sequence ID" value="NZ_JAPDNT010000043.1"/>
</dbReference>
<dbReference type="Proteomes" id="UP001165679">
    <property type="component" value="Unassembled WGS sequence"/>
</dbReference>
<comment type="caution">
    <text evidence="2">The sequence shown here is derived from an EMBL/GenBank/DDBJ whole genome shotgun (WGS) entry which is preliminary data.</text>
</comment>
<accession>A0AA42CG00</accession>
<sequence length="163" mass="18220">MTAQTLDRVLTAYRIGDPNGAHPIFDATGSTLYPGRWNTPASPMIYAAERYATAMLEKLVHGSGSLPPNQHFIEITIPNGLSYEMLDPADMPGWADPACTASKKFGEAWQQEKRSVLLIVPSVVARMEHNFLINPEHPEFPRITHGLHRPVWWDTRLFSSPAI</sequence>
<evidence type="ECO:0000313" key="3">
    <source>
        <dbReference type="Proteomes" id="UP001165679"/>
    </source>
</evidence>
<dbReference type="EMBL" id="JAPDNT010000043">
    <property type="protein sequence ID" value="MCW3477633.1"/>
    <property type="molecule type" value="Genomic_DNA"/>
</dbReference>
<name>A0AA42CG00_9PROT</name>